<dbReference type="PANTHER" id="PTHR30546:SF23">
    <property type="entry name" value="FLAVOPROTEIN-LIKE PROTEIN YCP4-RELATED"/>
    <property type="match status" value="1"/>
</dbReference>
<dbReference type="PROSITE" id="PS50902">
    <property type="entry name" value="FLAVODOXIN_LIKE"/>
    <property type="match status" value="1"/>
</dbReference>
<accession>A0ABX1LS88</accession>
<name>A0ABX1LS88_9CYAN</name>
<feature type="domain" description="Flavodoxin-like" evidence="1">
    <location>
        <begin position="4"/>
        <end position="187"/>
    </location>
</feature>
<dbReference type="InterPro" id="IPR029039">
    <property type="entry name" value="Flavoprotein-like_sf"/>
</dbReference>
<comment type="caution">
    <text evidence="2">The sequence shown here is derived from an EMBL/GenBank/DDBJ whole genome shotgun (WGS) entry which is preliminary data.</text>
</comment>
<protein>
    <submittedName>
        <fullName evidence="2">Flavodoxin family protein</fullName>
    </submittedName>
</protein>
<dbReference type="InterPro" id="IPR001226">
    <property type="entry name" value="Flavodoxin_CS"/>
</dbReference>
<evidence type="ECO:0000259" key="1">
    <source>
        <dbReference type="PROSITE" id="PS50902"/>
    </source>
</evidence>
<dbReference type="InterPro" id="IPR008254">
    <property type="entry name" value="Flavodoxin/NO_synth"/>
</dbReference>
<dbReference type="PANTHER" id="PTHR30546">
    <property type="entry name" value="FLAVODOXIN-RELATED PROTEIN WRBA-RELATED"/>
    <property type="match status" value="1"/>
</dbReference>
<dbReference type="EMBL" id="JAAVJL010000001">
    <property type="protein sequence ID" value="NMF59000.1"/>
    <property type="molecule type" value="Genomic_DNA"/>
</dbReference>
<dbReference type="Pfam" id="PF03358">
    <property type="entry name" value="FMN_red"/>
    <property type="match status" value="1"/>
</dbReference>
<dbReference type="PROSITE" id="PS00201">
    <property type="entry name" value="FLAVODOXIN"/>
    <property type="match status" value="1"/>
</dbReference>
<dbReference type="InterPro" id="IPR005025">
    <property type="entry name" value="FMN_Rdtase-like_dom"/>
</dbReference>
<sequence>MTTIAIVYFSGSGHTHLTAEAIAEGVRKVGNQVDLLRITGEQITNGRWKNDEIMAKLDRADAIIFGSPTYMGGVAAQFKAFLDAASSAWFTQQWKDKIAAGFTHSSSLSGDKQGTLMYLSIYAAQHGMVWVSAGELPSHYQGKTDGVNRLGSFLGIMGQTPMNMSGGNPVLDSGDRLTAEYFGQRIAQATKRWHLEKVAIAA</sequence>
<dbReference type="Gene3D" id="3.40.50.360">
    <property type="match status" value="1"/>
</dbReference>
<dbReference type="SUPFAM" id="SSF52218">
    <property type="entry name" value="Flavoproteins"/>
    <property type="match status" value="1"/>
</dbReference>
<reference evidence="2 3" key="1">
    <citation type="submission" date="2020-03" db="EMBL/GenBank/DDBJ databases">
        <title>Draft Genome Sequence of 2-Methylisoborneol Producing Pseudanabaena yagii Strain GIHE-NHR1 Isolated from North Han River in South Korea.</title>
        <authorList>
            <person name="Jeong J."/>
        </authorList>
    </citation>
    <scope>NUCLEOTIDE SEQUENCE [LARGE SCALE GENOMIC DNA]</scope>
    <source>
        <strain evidence="2 3">GIHE-NHR1</strain>
    </source>
</reference>
<dbReference type="Proteomes" id="UP000738376">
    <property type="component" value="Unassembled WGS sequence"/>
</dbReference>
<evidence type="ECO:0000313" key="2">
    <source>
        <dbReference type="EMBL" id="NMF59000.1"/>
    </source>
</evidence>
<proteinExistence type="predicted"/>
<organism evidence="2 3">
    <name type="scientific">Pseudanabaena yagii GIHE-NHR1</name>
    <dbReference type="NCBI Taxonomy" id="2722753"/>
    <lineage>
        <taxon>Bacteria</taxon>
        <taxon>Bacillati</taxon>
        <taxon>Cyanobacteriota</taxon>
        <taxon>Cyanophyceae</taxon>
        <taxon>Pseudanabaenales</taxon>
        <taxon>Pseudanabaenaceae</taxon>
        <taxon>Pseudanabaena</taxon>
        <taxon>Pseudanabaena yagii</taxon>
    </lineage>
</organism>
<evidence type="ECO:0000313" key="3">
    <source>
        <dbReference type="Proteomes" id="UP000738376"/>
    </source>
</evidence>
<dbReference type="RefSeq" id="WP_169363831.1">
    <property type="nucleotide sequence ID" value="NZ_JAAVJL010000001.1"/>
</dbReference>
<gene>
    <name evidence="2" type="ORF">HC246_13495</name>
</gene>
<keyword evidence="3" id="KW-1185">Reference proteome</keyword>